<dbReference type="AlphaFoldDB" id="A0A1M6TW45"/>
<dbReference type="InterPro" id="IPR016187">
    <property type="entry name" value="CTDL_fold"/>
</dbReference>
<dbReference type="Gene3D" id="3.90.1580.10">
    <property type="entry name" value="paralog of FGE (formylglycine-generating enzyme)"/>
    <property type="match status" value="1"/>
</dbReference>
<dbReference type="PANTHER" id="PTHR23150">
    <property type="entry name" value="SULFATASE MODIFYING FACTOR 1, 2"/>
    <property type="match status" value="1"/>
</dbReference>
<gene>
    <name evidence="3" type="ORF">SAMN05720469_11148</name>
</gene>
<feature type="domain" description="PEGA" evidence="2">
    <location>
        <begin position="164"/>
        <end position="228"/>
    </location>
</feature>
<evidence type="ECO:0000259" key="2">
    <source>
        <dbReference type="Pfam" id="PF08308"/>
    </source>
</evidence>
<dbReference type="GO" id="GO:0120147">
    <property type="term" value="F:formylglycine-generating oxidase activity"/>
    <property type="evidence" value="ECO:0007669"/>
    <property type="project" value="TreeGrafter"/>
</dbReference>
<protein>
    <submittedName>
        <fullName evidence="3">Formylglycine-generating enzyme, required for sulfatase activity, contains SUMF1/FGE domain</fullName>
    </submittedName>
</protein>
<accession>A0A1M6TW45</accession>
<evidence type="ECO:0000259" key="1">
    <source>
        <dbReference type="Pfam" id="PF03781"/>
    </source>
</evidence>
<dbReference type="PANTHER" id="PTHR23150:SF19">
    <property type="entry name" value="FORMYLGLYCINE-GENERATING ENZYME"/>
    <property type="match status" value="1"/>
</dbReference>
<dbReference type="RefSeq" id="WP_073303857.1">
    <property type="nucleotide sequence ID" value="NZ_FRAW01000011.1"/>
</dbReference>
<dbReference type="InterPro" id="IPR051043">
    <property type="entry name" value="Sulfatase_Mod_Factor_Kinase"/>
</dbReference>
<dbReference type="EMBL" id="FRAW01000011">
    <property type="protein sequence ID" value="SHK61161.1"/>
    <property type="molecule type" value="Genomic_DNA"/>
</dbReference>
<name>A0A1M6TW45_9BACT</name>
<organism evidence="3 4">
    <name type="scientific">Fibrobacter intestinalis</name>
    <dbReference type="NCBI Taxonomy" id="28122"/>
    <lineage>
        <taxon>Bacteria</taxon>
        <taxon>Pseudomonadati</taxon>
        <taxon>Fibrobacterota</taxon>
        <taxon>Fibrobacteria</taxon>
        <taxon>Fibrobacterales</taxon>
        <taxon>Fibrobacteraceae</taxon>
        <taxon>Fibrobacter</taxon>
    </lineage>
</organism>
<keyword evidence="4" id="KW-1185">Reference proteome</keyword>
<dbReference type="InterPro" id="IPR013229">
    <property type="entry name" value="PEGA"/>
</dbReference>
<evidence type="ECO:0000313" key="3">
    <source>
        <dbReference type="EMBL" id="SHK61161.1"/>
    </source>
</evidence>
<evidence type="ECO:0000313" key="4">
    <source>
        <dbReference type="Proteomes" id="UP000184275"/>
    </source>
</evidence>
<dbReference type="Proteomes" id="UP000184275">
    <property type="component" value="Unassembled WGS sequence"/>
</dbReference>
<sequence>MHLKIWLAAFVFATLSYGGGLHDYRFSVPDEQFQTDVKILDAENMCVESEKDSSHIYSEKIRFPLNKGKFYLRSKAKGNQYGWYSGGIKSECYKKLHAFNLQENHLTALEAVHLRFYSSMSSRPFQDESEIYFDKKYLYSSRVPNLYFMKNGKWQKLIPAALTGVVVVDSLPEGSFILMDAEKWKTPLTIASVDTGLFYATVFVPGYYPYMASLRVSSGNTSRLKTVLIPLDTLVYRIESEVTLERIQSAQNLEETEALYDRFIADLEAAKIDRSVAPFDSIYPRAKRPPSGMDSSNAQYVAYLKAYQGVRSRAQAQWLSGRLSSILQINNALQARLDFFQKDTIHLNADLKSIDWNDSVFTFRLGDSTGRIDVAFTGKLQPEMDVPASVFAAEAQEPGRVLFTLTLQNKPLWKYEGSKVKTRHHYRFTQLNVSYRGQVYTGLGEFILPQDIQSEPEVQKWLHPSPKDTLTPPVPEASDDTSAAIRDSLEENVSRAVAYIDSGTFRYKNKIVRMSPFRIRKTEVTVGEYRQVMKDSTTKFTFADSLMPAHNVNWDKARKFCLAVGGDLPTESQWEFAARAGTNEGYIWRNRNGALPFEYAVYRADAPKRVASAKPNAWGLYDVSGNVAEWTLDSYSWFSFYVESENPTGSFFGDSRVFKGGSWKSRSDDELDLTDRDDEDPRYWSNALGFRCVFPLEEKK</sequence>
<proteinExistence type="predicted"/>
<dbReference type="InterPro" id="IPR005532">
    <property type="entry name" value="SUMF_dom"/>
</dbReference>
<feature type="domain" description="Sulfatase-modifying factor enzyme-like" evidence="1">
    <location>
        <begin position="512"/>
        <end position="693"/>
    </location>
</feature>
<dbReference type="InterPro" id="IPR042095">
    <property type="entry name" value="SUMF_sf"/>
</dbReference>
<dbReference type="Pfam" id="PF03781">
    <property type="entry name" value="FGE-sulfatase"/>
    <property type="match status" value="1"/>
</dbReference>
<dbReference type="SUPFAM" id="SSF56436">
    <property type="entry name" value="C-type lectin-like"/>
    <property type="match status" value="1"/>
</dbReference>
<reference evidence="4" key="1">
    <citation type="submission" date="2016-11" db="EMBL/GenBank/DDBJ databases">
        <authorList>
            <person name="Varghese N."/>
            <person name="Submissions S."/>
        </authorList>
    </citation>
    <scope>NUCLEOTIDE SEQUENCE [LARGE SCALE GENOMIC DNA]</scope>
    <source>
        <strain evidence="4">UWOS</strain>
    </source>
</reference>
<dbReference type="Pfam" id="PF08308">
    <property type="entry name" value="PEGA"/>
    <property type="match status" value="1"/>
</dbReference>